<keyword evidence="2" id="KW-1185">Reference proteome</keyword>
<reference evidence="1 2" key="1">
    <citation type="journal article" date="2020" name="Genes (Basel)">
        <title>Genomic Comparison of Insect Gut Symbionts from Divergent Burkholderia Subclades.</title>
        <authorList>
            <person name="Takeshita K."/>
            <person name="Kikuchi Y."/>
        </authorList>
    </citation>
    <scope>NUCLEOTIDE SEQUENCE [LARGE SCALE GENOMIC DNA]</scope>
    <source>
        <strain evidence="1 2">PGU16</strain>
    </source>
</reference>
<evidence type="ECO:0000313" key="2">
    <source>
        <dbReference type="Proteomes" id="UP000510888"/>
    </source>
</evidence>
<proteinExistence type="predicted"/>
<dbReference type="AlphaFoldDB" id="A0A7I8BEQ1"/>
<protein>
    <submittedName>
        <fullName evidence="1">Uncharacterized protein</fullName>
    </submittedName>
</protein>
<sequence>MNIKKSDFVSLWRAVEGIASQISPPEIVPRSEEGQGSGRLLLGREAHTEAFSVPEPIRTVHRFLYSHSKAADLLVSAIDVLPRGAQPVWLDITEGMGAPKATTRSEAEGRRILSLWIRAFDDWEATFFAWLYNRERPAPVATDPYLKYINMGTYSGANIGFVYPVLVHLLEQSEIPHPFGSCVAPTEHETHNTANVVIAPRFRGPLAEVLTIAWERARDRSSARSILAALVELARRSPVPSPLTEALDNGQEVKWEDDDGNLHVFGIAEMRSRMRGDNRRRT</sequence>
<dbReference type="EMBL" id="AP023174">
    <property type="protein sequence ID" value="BCF87062.1"/>
    <property type="molecule type" value="Genomic_DNA"/>
</dbReference>
<accession>A0A7I8BEQ1</accession>
<organism evidence="1 2">
    <name type="scientific">Paraburkholderia largidicola</name>
    <dbReference type="NCBI Taxonomy" id="3014751"/>
    <lineage>
        <taxon>Bacteria</taxon>
        <taxon>Pseudomonadati</taxon>
        <taxon>Pseudomonadota</taxon>
        <taxon>Betaproteobacteria</taxon>
        <taxon>Burkholderiales</taxon>
        <taxon>Burkholderiaceae</taxon>
        <taxon>Paraburkholderia</taxon>
    </lineage>
</organism>
<dbReference type="Proteomes" id="UP000510888">
    <property type="component" value="Chromosome 1"/>
</dbReference>
<name>A0A7I8BEQ1_9BURK</name>
<dbReference type="KEGG" id="plad:PPGU16_01290"/>
<evidence type="ECO:0000313" key="1">
    <source>
        <dbReference type="EMBL" id="BCF87062.1"/>
    </source>
</evidence>
<gene>
    <name evidence="1" type="ORF">PPGU16_01290</name>
</gene>